<gene>
    <name evidence="1" type="ORF">H9I45_11215</name>
</gene>
<dbReference type="Proteomes" id="UP000516764">
    <property type="component" value="Chromosome"/>
</dbReference>
<sequence>MSKEQNLLILNCRKGNQRAQLKIYNLFCEAMFFIACRYLKNDEEAKEAMQDAFLKKLHLERSIQKI</sequence>
<evidence type="ECO:0000313" key="2">
    <source>
        <dbReference type="Proteomes" id="UP000516764"/>
    </source>
</evidence>
<dbReference type="GO" id="GO:0003700">
    <property type="term" value="F:DNA-binding transcription factor activity"/>
    <property type="evidence" value="ECO:0007669"/>
    <property type="project" value="InterPro"/>
</dbReference>
<evidence type="ECO:0008006" key="3">
    <source>
        <dbReference type="Google" id="ProtNLM"/>
    </source>
</evidence>
<proteinExistence type="predicted"/>
<reference evidence="1 2" key="1">
    <citation type="journal article" date="2016" name="Int. J. Syst. Evol. Microbiol.">
        <title>Polaribacter haliotis sp. nov., isolated from the gut of abalone Haliotis discus hannai.</title>
        <authorList>
            <person name="Kim Y.O."/>
            <person name="Park I.S."/>
            <person name="Park S."/>
            <person name="Nam B.H."/>
            <person name="Park J.M."/>
            <person name="Kim D.G."/>
            <person name="Yoon J.H."/>
        </authorList>
    </citation>
    <scope>NUCLEOTIDE SEQUENCE [LARGE SCALE GENOMIC DNA]</scope>
    <source>
        <strain evidence="1 2">KCTC 52418</strain>
    </source>
</reference>
<protein>
    <recommendedName>
        <fullName evidence="3">RNA polymerase sigma-70 region 2 domain-containing protein</fullName>
    </recommendedName>
</protein>
<dbReference type="Gene3D" id="1.10.1740.10">
    <property type="match status" value="1"/>
</dbReference>
<dbReference type="SUPFAM" id="SSF88946">
    <property type="entry name" value="Sigma2 domain of RNA polymerase sigma factors"/>
    <property type="match status" value="1"/>
</dbReference>
<dbReference type="RefSeq" id="WP_088352619.1">
    <property type="nucleotide sequence ID" value="NZ_CP061813.1"/>
</dbReference>
<name>A0A7L8AD38_9FLAO</name>
<dbReference type="AlphaFoldDB" id="A0A7L8AD38"/>
<dbReference type="EMBL" id="CP061813">
    <property type="protein sequence ID" value="QOD59916.1"/>
    <property type="molecule type" value="Genomic_DNA"/>
</dbReference>
<dbReference type="InterPro" id="IPR013325">
    <property type="entry name" value="RNA_pol_sigma_r2"/>
</dbReference>
<accession>A0A7L8AD38</accession>
<organism evidence="1 2">
    <name type="scientific">Polaribacter haliotis</name>
    <dbReference type="NCBI Taxonomy" id="1888915"/>
    <lineage>
        <taxon>Bacteria</taxon>
        <taxon>Pseudomonadati</taxon>
        <taxon>Bacteroidota</taxon>
        <taxon>Flavobacteriia</taxon>
        <taxon>Flavobacteriales</taxon>
        <taxon>Flavobacteriaceae</taxon>
    </lineage>
</organism>
<dbReference type="GO" id="GO:0006352">
    <property type="term" value="P:DNA-templated transcription initiation"/>
    <property type="evidence" value="ECO:0007669"/>
    <property type="project" value="InterPro"/>
</dbReference>
<dbReference type="OrthoDB" id="9772248at2"/>
<evidence type="ECO:0000313" key="1">
    <source>
        <dbReference type="EMBL" id="QOD59916.1"/>
    </source>
</evidence>
<dbReference type="KEGG" id="phal:H9I45_11215"/>
<keyword evidence="2" id="KW-1185">Reference proteome</keyword>